<dbReference type="SUPFAM" id="SSF51905">
    <property type="entry name" value="FAD/NAD(P)-binding domain"/>
    <property type="match status" value="1"/>
</dbReference>
<dbReference type="InterPro" id="IPR052541">
    <property type="entry name" value="SQRD"/>
</dbReference>
<dbReference type="InterPro" id="IPR049386">
    <property type="entry name" value="FCSD_central"/>
</dbReference>
<organism evidence="2">
    <name type="scientific">hydrothermal vent metagenome</name>
    <dbReference type="NCBI Taxonomy" id="652676"/>
    <lineage>
        <taxon>unclassified sequences</taxon>
        <taxon>metagenomes</taxon>
        <taxon>ecological metagenomes</taxon>
    </lineage>
</organism>
<dbReference type="InterPro" id="IPR036188">
    <property type="entry name" value="FAD/NAD-bd_sf"/>
</dbReference>
<dbReference type="AlphaFoldDB" id="A0A1W1CK06"/>
<accession>A0A1W1CK06</accession>
<evidence type="ECO:0000259" key="1">
    <source>
        <dbReference type="Pfam" id="PF21706"/>
    </source>
</evidence>
<evidence type="ECO:0000313" key="2">
    <source>
        <dbReference type="EMBL" id="SFV66146.1"/>
    </source>
</evidence>
<sequence length="260" mass="29396">MTLKEKIYNFKGGNFVLTVPSGNYRCLAAPYERACLIADYFEKHKIDGKVILLDANNDIKIKADGFHSAFNELYKGRITYQSSVEIESIDLDKKVITTGFDEISFEDASFYPNVKAPYLLEKLGMIRKTAHNRVEADINQYTYKFKGSDNIYACGDVRPMGFSKSGNTAYSEGLNVAKMLADEIAGKTPVWHSPVTTCFSILRTKPEKCISLYTEYGYDKKGAMFFKNNMTDEAWKTNGLGKARVAYGWAESMYTNMFGR</sequence>
<proteinExistence type="predicted"/>
<dbReference type="PANTHER" id="PTHR43755">
    <property type="match status" value="1"/>
</dbReference>
<dbReference type="Gene3D" id="3.50.50.60">
    <property type="entry name" value="FAD/NAD(P)-binding domain"/>
    <property type="match status" value="1"/>
</dbReference>
<name>A0A1W1CK06_9ZZZZ</name>
<reference evidence="2" key="1">
    <citation type="submission" date="2016-10" db="EMBL/GenBank/DDBJ databases">
        <authorList>
            <person name="de Groot N.N."/>
        </authorList>
    </citation>
    <scope>NUCLEOTIDE SEQUENCE</scope>
</reference>
<dbReference type="PANTHER" id="PTHR43755:SF1">
    <property type="entry name" value="FAD-DEPENDENT PYRIDINE NUCLEOTIDE-DISULPHIDE OXIDOREDUCTASE"/>
    <property type="match status" value="1"/>
</dbReference>
<dbReference type="EMBL" id="FPHI01000028">
    <property type="protein sequence ID" value="SFV66146.1"/>
    <property type="molecule type" value="Genomic_DNA"/>
</dbReference>
<dbReference type="Pfam" id="PF21706">
    <property type="entry name" value="FCSD_central"/>
    <property type="match status" value="1"/>
</dbReference>
<feature type="domain" description="Sulfide dehydrogenase [flavocytochrome c] flavoprotein chain central" evidence="1">
    <location>
        <begin position="3"/>
        <end position="102"/>
    </location>
</feature>
<protein>
    <submittedName>
        <fullName evidence="2">Sulfide dehydrogenase flavocytochrome C</fullName>
    </submittedName>
</protein>
<gene>
    <name evidence="2" type="ORF">MNB_SV-3-1238</name>
</gene>